<reference evidence="1 2" key="1">
    <citation type="submission" date="2021-06" db="EMBL/GenBank/DDBJ databases">
        <title>Caerostris darwini draft genome.</title>
        <authorList>
            <person name="Kono N."/>
            <person name="Arakawa K."/>
        </authorList>
    </citation>
    <scope>NUCLEOTIDE SEQUENCE [LARGE SCALE GENOMIC DNA]</scope>
</reference>
<dbReference type="EMBL" id="BPLQ01001140">
    <property type="protein sequence ID" value="GIX78961.1"/>
    <property type="molecule type" value="Genomic_DNA"/>
</dbReference>
<proteinExistence type="predicted"/>
<keyword evidence="2" id="KW-1185">Reference proteome</keyword>
<gene>
    <name evidence="1" type="ORF">CDAR_286151</name>
</gene>
<evidence type="ECO:0000313" key="1">
    <source>
        <dbReference type="EMBL" id="GIX78961.1"/>
    </source>
</evidence>
<comment type="caution">
    <text evidence="1">The sequence shown here is derived from an EMBL/GenBank/DDBJ whole genome shotgun (WGS) entry which is preliminary data.</text>
</comment>
<organism evidence="1 2">
    <name type="scientific">Caerostris darwini</name>
    <dbReference type="NCBI Taxonomy" id="1538125"/>
    <lineage>
        <taxon>Eukaryota</taxon>
        <taxon>Metazoa</taxon>
        <taxon>Ecdysozoa</taxon>
        <taxon>Arthropoda</taxon>
        <taxon>Chelicerata</taxon>
        <taxon>Arachnida</taxon>
        <taxon>Araneae</taxon>
        <taxon>Araneomorphae</taxon>
        <taxon>Entelegynae</taxon>
        <taxon>Araneoidea</taxon>
        <taxon>Araneidae</taxon>
        <taxon>Caerostris</taxon>
    </lineage>
</organism>
<dbReference type="AlphaFoldDB" id="A0AAV4N3F1"/>
<dbReference type="Proteomes" id="UP001054837">
    <property type="component" value="Unassembled WGS sequence"/>
</dbReference>
<name>A0AAV4N3F1_9ARAC</name>
<sequence length="130" mass="14232">MAFSFAPDLNKPLVLHAPNSRTFVSVPSQQAEASQLAKSRKGRFPFVINGYLFGASALLGEMRGYGMPNLFPPTAPVSISSRLALPLMNVLDLSDTLFRSDRTCSHKVPATGNIAITCIRHCFSFRDMRA</sequence>
<evidence type="ECO:0000313" key="2">
    <source>
        <dbReference type="Proteomes" id="UP001054837"/>
    </source>
</evidence>
<accession>A0AAV4N3F1</accession>
<protein>
    <submittedName>
        <fullName evidence="1">Uncharacterized protein</fullName>
    </submittedName>
</protein>